<comment type="caution">
    <text evidence="1">The sequence shown here is derived from an EMBL/GenBank/DDBJ whole genome shotgun (WGS) entry which is preliminary data.</text>
</comment>
<sequence>MTRKVLSPLVARRKGHLCMKRKVSKIDAIVNLLKGKNKKANPGRKVRQGEPRKLSFPCTGGVQHYVRYVLPNQPYYCPSMDAIEDSMYVSVSESQPYYLPCMDATQDGIYVPAPVSTIGDDIGRTSHTQAGMIYNISSQSSIVPSNFVDLNIDGDPNVPFFFFSFEVLIVHEFHL</sequence>
<evidence type="ECO:0000313" key="2">
    <source>
        <dbReference type="Proteomes" id="UP001060215"/>
    </source>
</evidence>
<proteinExistence type="predicted"/>
<reference evidence="1 2" key="1">
    <citation type="journal article" date="2022" name="Plant J.">
        <title>Chromosome-level genome of Camellia lanceoleosa provides a valuable resource for understanding genome evolution and self-incompatibility.</title>
        <authorList>
            <person name="Gong W."/>
            <person name="Xiao S."/>
            <person name="Wang L."/>
            <person name="Liao Z."/>
            <person name="Chang Y."/>
            <person name="Mo W."/>
            <person name="Hu G."/>
            <person name="Li W."/>
            <person name="Zhao G."/>
            <person name="Zhu H."/>
            <person name="Hu X."/>
            <person name="Ji K."/>
            <person name="Xiang X."/>
            <person name="Song Q."/>
            <person name="Yuan D."/>
            <person name="Jin S."/>
            <person name="Zhang L."/>
        </authorList>
    </citation>
    <scope>NUCLEOTIDE SEQUENCE [LARGE SCALE GENOMIC DNA]</scope>
    <source>
        <strain evidence="1">SQ_2022a</strain>
    </source>
</reference>
<evidence type="ECO:0000313" key="1">
    <source>
        <dbReference type="EMBL" id="KAI8001174.1"/>
    </source>
</evidence>
<protein>
    <submittedName>
        <fullName evidence="1">Uncharacterized protein</fullName>
    </submittedName>
</protein>
<accession>A0ACC0GK03</accession>
<dbReference type="EMBL" id="CM045765">
    <property type="protein sequence ID" value="KAI8001174.1"/>
    <property type="molecule type" value="Genomic_DNA"/>
</dbReference>
<organism evidence="1 2">
    <name type="scientific">Camellia lanceoleosa</name>
    <dbReference type="NCBI Taxonomy" id="1840588"/>
    <lineage>
        <taxon>Eukaryota</taxon>
        <taxon>Viridiplantae</taxon>
        <taxon>Streptophyta</taxon>
        <taxon>Embryophyta</taxon>
        <taxon>Tracheophyta</taxon>
        <taxon>Spermatophyta</taxon>
        <taxon>Magnoliopsida</taxon>
        <taxon>eudicotyledons</taxon>
        <taxon>Gunneridae</taxon>
        <taxon>Pentapetalae</taxon>
        <taxon>asterids</taxon>
        <taxon>Ericales</taxon>
        <taxon>Theaceae</taxon>
        <taxon>Camellia</taxon>
    </lineage>
</organism>
<gene>
    <name evidence="1" type="ORF">LOK49_LG09G01506</name>
</gene>
<keyword evidence="2" id="KW-1185">Reference proteome</keyword>
<dbReference type="Proteomes" id="UP001060215">
    <property type="component" value="Chromosome 8"/>
</dbReference>
<name>A0ACC0GK03_9ERIC</name>